<gene>
    <name evidence="1" type="ORF">MCOR_43135</name>
</gene>
<dbReference type="OrthoDB" id="10071239at2759"/>
<protein>
    <recommendedName>
        <fullName evidence="3">Reverse transcriptase domain-containing protein</fullName>
    </recommendedName>
</protein>
<evidence type="ECO:0008006" key="3">
    <source>
        <dbReference type="Google" id="ProtNLM"/>
    </source>
</evidence>
<proteinExistence type="predicted"/>
<keyword evidence="2" id="KW-1185">Reference proteome</keyword>
<dbReference type="EMBL" id="CACVKT020007649">
    <property type="protein sequence ID" value="CAC5409909.1"/>
    <property type="molecule type" value="Genomic_DNA"/>
</dbReference>
<evidence type="ECO:0000313" key="1">
    <source>
        <dbReference type="EMBL" id="CAC5409909.1"/>
    </source>
</evidence>
<sequence length="167" mass="18820">MKEVASCGNLLCSLEQTVAPRRDIAKDIGKENLQTKQNCTKSKRVQDQLHDVHKAKDKEIKRRTRKYRRKHIETLAEEAHQTANREVLNCPKLNVMANPEPLANDIRIDTGTLAFEEVIKAIKTLKTGKAPGVDSVHVETLKGDIDTSSKVIHNLLSNIWEDSFPSD</sequence>
<name>A0A6J8DPA6_MYTCO</name>
<accession>A0A6J8DPA6</accession>
<reference evidence="1 2" key="1">
    <citation type="submission" date="2020-06" db="EMBL/GenBank/DDBJ databases">
        <authorList>
            <person name="Li R."/>
            <person name="Bekaert M."/>
        </authorList>
    </citation>
    <scope>NUCLEOTIDE SEQUENCE [LARGE SCALE GENOMIC DNA]</scope>
    <source>
        <strain evidence="2">wild</strain>
    </source>
</reference>
<organism evidence="1 2">
    <name type="scientific">Mytilus coruscus</name>
    <name type="common">Sea mussel</name>
    <dbReference type="NCBI Taxonomy" id="42192"/>
    <lineage>
        <taxon>Eukaryota</taxon>
        <taxon>Metazoa</taxon>
        <taxon>Spiralia</taxon>
        <taxon>Lophotrochozoa</taxon>
        <taxon>Mollusca</taxon>
        <taxon>Bivalvia</taxon>
        <taxon>Autobranchia</taxon>
        <taxon>Pteriomorphia</taxon>
        <taxon>Mytilida</taxon>
        <taxon>Mytiloidea</taxon>
        <taxon>Mytilidae</taxon>
        <taxon>Mytilinae</taxon>
        <taxon>Mytilus</taxon>
    </lineage>
</organism>
<evidence type="ECO:0000313" key="2">
    <source>
        <dbReference type="Proteomes" id="UP000507470"/>
    </source>
</evidence>
<dbReference type="AlphaFoldDB" id="A0A6J8DPA6"/>
<dbReference type="Proteomes" id="UP000507470">
    <property type="component" value="Unassembled WGS sequence"/>
</dbReference>